<dbReference type="Pfam" id="PF25913">
    <property type="entry name" value="DUF7965"/>
    <property type="match status" value="1"/>
</dbReference>
<keyword evidence="4" id="KW-1185">Reference proteome</keyword>
<keyword evidence="1" id="KW-1133">Transmembrane helix</keyword>
<dbReference type="EMBL" id="LOPV01000716">
    <property type="protein sequence ID" value="KTG07520.1"/>
    <property type="molecule type" value="Genomic_DNA"/>
</dbReference>
<feature type="transmembrane region" description="Helical" evidence="1">
    <location>
        <begin position="47"/>
        <end position="65"/>
    </location>
</feature>
<gene>
    <name evidence="3" type="ORF">AUR66_05235</name>
</gene>
<dbReference type="Proteomes" id="UP000053157">
    <property type="component" value="Unassembled WGS sequence"/>
</dbReference>
<feature type="domain" description="DUF7965" evidence="2">
    <location>
        <begin position="6"/>
        <end position="165"/>
    </location>
</feature>
<keyword evidence="1" id="KW-0812">Transmembrane</keyword>
<organism evidence="3 4">
    <name type="scientific">Haloferax profundi</name>
    <dbReference type="NCBI Taxonomy" id="1544718"/>
    <lineage>
        <taxon>Archaea</taxon>
        <taxon>Methanobacteriati</taxon>
        <taxon>Methanobacteriota</taxon>
        <taxon>Stenosarchaea group</taxon>
        <taxon>Halobacteria</taxon>
        <taxon>Halobacteriales</taxon>
        <taxon>Haloferacaceae</taxon>
        <taxon>Haloferax</taxon>
    </lineage>
</organism>
<feature type="transmembrane region" description="Helical" evidence="1">
    <location>
        <begin position="121"/>
        <end position="154"/>
    </location>
</feature>
<evidence type="ECO:0000313" key="4">
    <source>
        <dbReference type="Proteomes" id="UP000053157"/>
    </source>
</evidence>
<evidence type="ECO:0000313" key="3">
    <source>
        <dbReference type="EMBL" id="KTG07520.1"/>
    </source>
</evidence>
<dbReference type="AlphaFoldDB" id="A0A0W1R2X9"/>
<feature type="transmembrane region" description="Helical" evidence="1">
    <location>
        <begin position="86"/>
        <end position="109"/>
    </location>
</feature>
<keyword evidence="1" id="KW-0472">Membrane</keyword>
<proteinExistence type="predicted"/>
<evidence type="ECO:0000259" key="2">
    <source>
        <dbReference type="Pfam" id="PF25913"/>
    </source>
</evidence>
<evidence type="ECO:0000256" key="1">
    <source>
        <dbReference type="SAM" id="Phobius"/>
    </source>
</evidence>
<comment type="caution">
    <text evidence="3">The sequence shown here is derived from an EMBL/GenBank/DDBJ whole genome shotgun (WGS) entry which is preliminary data.</text>
</comment>
<feature type="transmembrane region" description="Helical" evidence="1">
    <location>
        <begin position="7"/>
        <end position="27"/>
    </location>
</feature>
<dbReference type="InterPro" id="IPR058271">
    <property type="entry name" value="DUF7965"/>
</dbReference>
<protein>
    <recommendedName>
        <fullName evidence="2">DUF7965 domain-containing protein</fullName>
    </recommendedName>
</protein>
<reference evidence="3 4" key="1">
    <citation type="submission" date="2015-12" db="EMBL/GenBank/DDBJ databases">
        <title>Haloferax profundi sp. nov. isolated from the Discovery deep brine-seawater interface in the Red Sea.</title>
        <authorList>
            <person name="Zhang G."/>
            <person name="Stingl U."/>
            <person name="Rashid M."/>
        </authorList>
    </citation>
    <scope>NUCLEOTIDE SEQUENCE [LARGE SCALE GENOMIC DNA]</scope>
    <source>
        <strain evidence="3 4">SB29</strain>
    </source>
</reference>
<dbReference type="RefSeq" id="WP_058573907.1">
    <property type="nucleotide sequence ID" value="NZ_LOPV01000716.1"/>
</dbReference>
<dbReference type="OrthoDB" id="293774at2157"/>
<name>A0A0W1R2X9_9EURY</name>
<accession>A0A0W1R2X9</accession>
<sequence>MGEVNRLEVWGVSTFNVVLLSLLGVLAGHLSGSLASLFRGFGTLEGVLIFGYLWVLTILATRWALAAGGLDRGQTGELRSLLVRGAIAGALIGAGFLVGTILTVALVNLVSMAWTVRLDGVLPFALITLLGGGIAALVGALVGSVFVLVDVLLYRVSAYFVVRQPS</sequence>